<evidence type="ECO:0008006" key="3">
    <source>
        <dbReference type="Google" id="ProtNLM"/>
    </source>
</evidence>
<organism evidence="1 2">
    <name type="scientific">Clostridium aestuarii</name>
    <dbReference type="NCBI Taxonomy" id="338193"/>
    <lineage>
        <taxon>Bacteria</taxon>
        <taxon>Bacillati</taxon>
        <taxon>Bacillota</taxon>
        <taxon>Clostridia</taxon>
        <taxon>Eubacteriales</taxon>
        <taxon>Clostridiaceae</taxon>
        <taxon>Clostridium</taxon>
    </lineage>
</organism>
<reference evidence="1" key="1">
    <citation type="submission" date="2022-12" db="EMBL/GenBank/DDBJ databases">
        <authorList>
            <person name="Wang J."/>
        </authorList>
    </citation>
    <scope>NUCLEOTIDE SEQUENCE</scope>
    <source>
        <strain evidence="1">HY-45-18</strain>
    </source>
</reference>
<dbReference type="EMBL" id="JAPQER010000014">
    <property type="protein sequence ID" value="MCY6485872.1"/>
    <property type="molecule type" value="Genomic_DNA"/>
</dbReference>
<name>A0ABT4D5E9_9CLOT</name>
<evidence type="ECO:0000313" key="2">
    <source>
        <dbReference type="Proteomes" id="UP001078443"/>
    </source>
</evidence>
<keyword evidence="2" id="KW-1185">Reference proteome</keyword>
<proteinExistence type="predicted"/>
<gene>
    <name evidence="1" type="ORF">OW763_16295</name>
</gene>
<accession>A0ABT4D5E9</accession>
<dbReference type="Proteomes" id="UP001078443">
    <property type="component" value="Unassembled WGS sequence"/>
</dbReference>
<evidence type="ECO:0000313" key="1">
    <source>
        <dbReference type="EMBL" id="MCY6485872.1"/>
    </source>
</evidence>
<dbReference type="RefSeq" id="WP_268042603.1">
    <property type="nucleotide sequence ID" value="NZ_JAPQER010000014.1"/>
</dbReference>
<comment type="caution">
    <text evidence="1">The sequence shown here is derived from an EMBL/GenBank/DDBJ whole genome shotgun (WGS) entry which is preliminary data.</text>
</comment>
<protein>
    <recommendedName>
        <fullName evidence="3">DUF4145 domain-containing protein</fullName>
    </recommendedName>
</protein>
<sequence length="192" mass="22592">MSTFYISDDYNEERQRRIGLTIQWSKHFENFLKEYYGGKGIGLHQIITSIEEELDDVIIHKLRAIATIRNKITHENDFTQLPKDFEKTCMEVKDYLEQQMLNEKDEEEFDDDLDLEEYEYDDEDDYDYDYENRKNKFKKIGVATATTVAGVGLGIATKKYLDKNKQEKNKKKGKWKKAFDIFVAVLDALGNG</sequence>